<gene>
    <name evidence="4" type="primary">kpsD_1</name>
    <name evidence="4" type="ORF">NCTC13093_02260</name>
</gene>
<proteinExistence type="predicted"/>
<evidence type="ECO:0000259" key="2">
    <source>
        <dbReference type="Pfam" id="PF02563"/>
    </source>
</evidence>
<dbReference type="Gene3D" id="3.10.560.10">
    <property type="entry name" value="Outer membrane lipoprotein wza domain like"/>
    <property type="match status" value="3"/>
</dbReference>
<dbReference type="EMBL" id="UAPV01000001">
    <property type="protein sequence ID" value="SPT70836.1"/>
    <property type="molecule type" value="Genomic_DNA"/>
</dbReference>
<evidence type="ECO:0000313" key="5">
    <source>
        <dbReference type="Proteomes" id="UP000250086"/>
    </source>
</evidence>
<dbReference type="Gene3D" id="3.30.1950.10">
    <property type="entry name" value="wza like domain"/>
    <property type="match status" value="1"/>
</dbReference>
<name>A0A2X0VCB6_9GAMM</name>
<dbReference type="PANTHER" id="PTHR33619:SF3">
    <property type="entry name" value="POLYSACCHARIDE EXPORT PROTEIN GFCE-RELATED"/>
    <property type="match status" value="1"/>
</dbReference>
<organism evidence="4 5">
    <name type="scientific">Anaerobiospirillum thomasii</name>
    <dbReference type="NCBI Taxonomy" id="179995"/>
    <lineage>
        <taxon>Bacteria</taxon>
        <taxon>Pseudomonadati</taxon>
        <taxon>Pseudomonadota</taxon>
        <taxon>Gammaproteobacteria</taxon>
        <taxon>Aeromonadales</taxon>
        <taxon>Succinivibrionaceae</taxon>
        <taxon>Anaerobiospirillum</taxon>
    </lineage>
</organism>
<dbReference type="GO" id="GO:0015159">
    <property type="term" value="F:polysaccharide transmembrane transporter activity"/>
    <property type="evidence" value="ECO:0007669"/>
    <property type="project" value="InterPro"/>
</dbReference>
<evidence type="ECO:0000313" key="4">
    <source>
        <dbReference type="EMBL" id="SPT70836.1"/>
    </source>
</evidence>
<dbReference type="PANTHER" id="PTHR33619">
    <property type="entry name" value="POLYSACCHARIDE EXPORT PROTEIN GFCE-RELATED"/>
    <property type="match status" value="1"/>
</dbReference>
<feature type="domain" description="Soluble ligand binding" evidence="3">
    <location>
        <begin position="466"/>
        <end position="515"/>
    </location>
</feature>
<protein>
    <submittedName>
        <fullName evidence="4">Polysialic acid transport protein kpsD</fullName>
    </submittedName>
</protein>
<accession>A0A2X0VCB6</accession>
<dbReference type="Pfam" id="PF02563">
    <property type="entry name" value="Poly_export"/>
    <property type="match status" value="1"/>
</dbReference>
<keyword evidence="1" id="KW-0732">Signal</keyword>
<keyword evidence="5" id="KW-1185">Reference proteome</keyword>
<dbReference type="InterPro" id="IPR019554">
    <property type="entry name" value="Soluble_ligand-bd"/>
</dbReference>
<dbReference type="Proteomes" id="UP000250086">
    <property type="component" value="Unassembled WGS sequence"/>
</dbReference>
<reference evidence="4 5" key="1">
    <citation type="submission" date="2018-06" db="EMBL/GenBank/DDBJ databases">
        <authorList>
            <consortium name="Pathogen Informatics"/>
            <person name="Doyle S."/>
        </authorList>
    </citation>
    <scope>NUCLEOTIDE SEQUENCE [LARGE SCALE GENOMIC DNA]</scope>
    <source>
        <strain evidence="4 5">NCTC13093</strain>
    </source>
</reference>
<evidence type="ECO:0000256" key="1">
    <source>
        <dbReference type="ARBA" id="ARBA00022729"/>
    </source>
</evidence>
<sequence>MGQSTGLNPYFGAQVYSQNNAANFSKNQNGVLLQNFNTNNSKSALYYSAGPVPQGQPAWSQGNYYSQQGYILMPFGASLFRGHFANTYADNLNASYIISPGDRIVIRIWGAKQYDDVLVVDQQGNIFVPEIGPIKVAGATNAKLLSTVKSRIASIFTDNIEVYVNLQSAQPVGVYVTGFVPQPGQYAGGSHDSLLSFIDRAGGIDISRGSFRAIELLRGGKVIATYDLYDFILKGKRPAQRLNDGDVILVKEKTNEVRVIGDVRQEALYELKKANEGQSLISMASPAPSVSHVSVSGIRDNVPVHYYLSLNEFKKFKLSDGDVVDFVADRKGESVIAKISGAIVGPSRFPVGKDVTLRELLSFVEVDPNLADTSSIYIRRKSVAMQQQKAINDSLRRLEQSALTATSSSVDEAKIRVQEANLIQDFVKRAGQIEPDGIVVVSRGGVVSDIRLEDGDEIIIPQLSDVVLVTGEVMMPKAVTFDEDMSLDDYLGAAGGVSNRADDSNILVAKVNGEVGLADDLGIAPGDRVMVMPRFDSKNMQLAKDIMQIMYQMAVATKVVVDL</sequence>
<dbReference type="Pfam" id="PF10531">
    <property type="entry name" value="SLBB"/>
    <property type="match status" value="1"/>
</dbReference>
<dbReference type="InterPro" id="IPR003715">
    <property type="entry name" value="Poly_export_N"/>
</dbReference>
<dbReference type="AlphaFoldDB" id="A0A2X0VCB6"/>
<dbReference type="InterPro" id="IPR049712">
    <property type="entry name" value="Poly_export"/>
</dbReference>
<evidence type="ECO:0000259" key="3">
    <source>
        <dbReference type="Pfam" id="PF10531"/>
    </source>
</evidence>
<feature type="domain" description="Polysaccharide export protein N-terminal" evidence="2">
    <location>
        <begin position="93"/>
        <end position="166"/>
    </location>
</feature>